<evidence type="ECO:0000256" key="1">
    <source>
        <dbReference type="SAM" id="MobiDB-lite"/>
    </source>
</evidence>
<evidence type="ECO:0000256" key="2">
    <source>
        <dbReference type="SAM" id="SignalP"/>
    </source>
</evidence>
<keyword evidence="4" id="KW-1185">Reference proteome</keyword>
<evidence type="ECO:0000313" key="4">
    <source>
        <dbReference type="Proteomes" id="UP000324022"/>
    </source>
</evidence>
<protein>
    <submittedName>
        <fullName evidence="3">Uncharacterized protein</fullName>
    </submittedName>
</protein>
<dbReference type="Proteomes" id="UP000324022">
    <property type="component" value="Unassembled WGS sequence"/>
</dbReference>
<organism evidence="3 4">
    <name type="scientific">Ustilago trichophora</name>
    <dbReference type="NCBI Taxonomy" id="86804"/>
    <lineage>
        <taxon>Eukaryota</taxon>
        <taxon>Fungi</taxon>
        <taxon>Dikarya</taxon>
        <taxon>Basidiomycota</taxon>
        <taxon>Ustilaginomycotina</taxon>
        <taxon>Ustilaginomycetes</taxon>
        <taxon>Ustilaginales</taxon>
        <taxon>Ustilaginaceae</taxon>
        <taxon>Ustilago</taxon>
    </lineage>
</organism>
<gene>
    <name evidence="3" type="ORF">UTRI_06225</name>
</gene>
<feature type="chain" id="PRO_5022713899" evidence="2">
    <location>
        <begin position="20"/>
        <end position="260"/>
    </location>
</feature>
<keyword evidence="2" id="KW-0732">Signal</keyword>
<feature type="signal peptide" evidence="2">
    <location>
        <begin position="1"/>
        <end position="19"/>
    </location>
</feature>
<feature type="region of interest" description="Disordered" evidence="1">
    <location>
        <begin position="30"/>
        <end position="60"/>
    </location>
</feature>
<name>A0A5C3EI35_9BASI</name>
<reference evidence="3 4" key="1">
    <citation type="submission" date="2018-03" db="EMBL/GenBank/DDBJ databases">
        <authorList>
            <person name="Guldener U."/>
        </authorList>
    </citation>
    <scope>NUCLEOTIDE SEQUENCE [LARGE SCALE GENOMIC DNA]</scope>
    <source>
        <strain evidence="3 4">NBRC100155</strain>
    </source>
</reference>
<dbReference type="AlphaFoldDB" id="A0A5C3EI35"/>
<sequence>MRLTSTAFWVLACVWTGAALFNSVVSGADDDTASSSGDRSDLLPSKPPLHPHTASSTTREVGLVRPSELMNLSPAIHSILPRIGRAEATPQQRSGFIRNLQNRLKEYERGSAALEPITATEGYDALYRAVLYLRLAKVADKKRAIFINVTPDRQGRLLAVLLPYKFNKVVSGPSFQKMDWSILGVYPAKEGTAARIEWYVDASHTEPKVKDPRKQPTTIHVDKQPQVRVGTDQLAVEDLEIHLNESRDANTLLHFLSKPL</sequence>
<proteinExistence type="predicted"/>
<dbReference type="EMBL" id="OOIN01000027">
    <property type="protein sequence ID" value="SPO29276.1"/>
    <property type="molecule type" value="Genomic_DNA"/>
</dbReference>
<evidence type="ECO:0000313" key="3">
    <source>
        <dbReference type="EMBL" id="SPO29276.1"/>
    </source>
</evidence>
<accession>A0A5C3EI35</accession>